<evidence type="ECO:0000313" key="4">
    <source>
        <dbReference type="Proteomes" id="UP000199636"/>
    </source>
</evidence>
<dbReference type="GO" id="GO:0004713">
    <property type="term" value="F:protein tyrosine kinase activity"/>
    <property type="evidence" value="ECO:0007669"/>
    <property type="project" value="TreeGrafter"/>
</dbReference>
<dbReference type="PANTHER" id="PTHR32309:SF13">
    <property type="entry name" value="FERRIC ENTEROBACTIN TRANSPORT PROTEIN FEPE"/>
    <property type="match status" value="1"/>
</dbReference>
<reference evidence="4" key="1">
    <citation type="submission" date="2016-10" db="EMBL/GenBank/DDBJ databases">
        <authorList>
            <person name="Varghese N."/>
            <person name="Submissions S."/>
        </authorList>
    </citation>
    <scope>NUCLEOTIDE SEQUENCE [LARGE SCALE GENOMIC DNA]</scope>
    <source>
        <strain evidence="4">CCM 7469</strain>
    </source>
</reference>
<dbReference type="GO" id="GO:0005886">
    <property type="term" value="C:plasma membrane"/>
    <property type="evidence" value="ECO:0007669"/>
    <property type="project" value="TreeGrafter"/>
</dbReference>
<dbReference type="STRING" id="428992.SAMN05216272_106363"/>
<proteinExistence type="predicted"/>
<protein>
    <submittedName>
        <fullName evidence="3">Chromosome partitioning ATPase, Mrp family, contains Fe-S cluster</fullName>
    </submittedName>
</protein>
<dbReference type="InterPro" id="IPR027417">
    <property type="entry name" value="P-loop_NTPase"/>
</dbReference>
<keyword evidence="1" id="KW-0547">Nucleotide-binding</keyword>
<evidence type="ECO:0000256" key="1">
    <source>
        <dbReference type="ARBA" id="ARBA00022741"/>
    </source>
</evidence>
<dbReference type="AlphaFoldDB" id="A0A1G8IPG8"/>
<keyword evidence="4" id="KW-1185">Reference proteome</keyword>
<keyword evidence="2" id="KW-0067">ATP-binding</keyword>
<dbReference type="Proteomes" id="UP000199636">
    <property type="component" value="Unassembled WGS sequence"/>
</dbReference>
<dbReference type="SUPFAM" id="SSF52540">
    <property type="entry name" value="P-loop containing nucleoside triphosphate hydrolases"/>
    <property type="match status" value="1"/>
</dbReference>
<gene>
    <name evidence="3" type="ORF">SAMN05216272_106363</name>
</gene>
<sequence>MDGSSSQSLAVQRPSENNLAAIVLDQDLKIILLTAANSGSGTTTSALMLAGELARSCRGQVLLIDASLSKENLTQNFGLGQEHGFLDLVLAESPPPLERCIEASANLPFHFMPLGHYWQHNGRLSPQAVEQLFSKLREHYRFVVIDGEAIYANADTLGLAALVDGVALVVRGEETRWEVAQAAVQRLTQANARLIGSVFNARRYYMPKWVYDNL</sequence>
<accession>A0A1G8IPG8</accession>
<dbReference type="InterPro" id="IPR005702">
    <property type="entry name" value="Wzc-like_C"/>
</dbReference>
<dbReference type="PANTHER" id="PTHR32309">
    <property type="entry name" value="TYROSINE-PROTEIN KINASE"/>
    <property type="match status" value="1"/>
</dbReference>
<evidence type="ECO:0000256" key="2">
    <source>
        <dbReference type="ARBA" id="ARBA00022840"/>
    </source>
</evidence>
<dbReference type="RefSeq" id="WP_090264013.1">
    <property type="nucleotide sequence ID" value="NZ_FNDS01000006.1"/>
</dbReference>
<dbReference type="OrthoDB" id="7002429at2"/>
<name>A0A1G8IPG8_9PSED</name>
<organism evidence="3 4">
    <name type="scientific">Pseudomonas panipatensis</name>
    <dbReference type="NCBI Taxonomy" id="428992"/>
    <lineage>
        <taxon>Bacteria</taxon>
        <taxon>Pseudomonadati</taxon>
        <taxon>Pseudomonadota</taxon>
        <taxon>Gammaproteobacteria</taxon>
        <taxon>Pseudomonadales</taxon>
        <taxon>Pseudomonadaceae</taxon>
        <taxon>Pseudomonas</taxon>
    </lineage>
</organism>
<dbReference type="Gene3D" id="3.40.50.300">
    <property type="entry name" value="P-loop containing nucleotide triphosphate hydrolases"/>
    <property type="match status" value="1"/>
</dbReference>
<dbReference type="EMBL" id="FNDS01000006">
    <property type="protein sequence ID" value="SDI20410.1"/>
    <property type="molecule type" value="Genomic_DNA"/>
</dbReference>
<dbReference type="CDD" id="cd05387">
    <property type="entry name" value="BY-kinase"/>
    <property type="match status" value="1"/>
</dbReference>
<dbReference type="InterPro" id="IPR050445">
    <property type="entry name" value="Bact_polysacc_biosynth/exp"/>
</dbReference>
<evidence type="ECO:0000313" key="3">
    <source>
        <dbReference type="EMBL" id="SDI20410.1"/>
    </source>
</evidence>